<keyword evidence="3" id="KW-0479">Metal-binding</keyword>
<reference evidence="9" key="1">
    <citation type="journal article" date="2022" name="bioRxiv">
        <title>Deciphering the potential niche of two novel black yeast fungi from a biological soil crust based on their genomes, phenotypes, and melanin regulation.</title>
        <authorList>
            <consortium name="DOE Joint Genome Institute"/>
            <person name="Carr E.C."/>
            <person name="Barton Q."/>
            <person name="Grambo S."/>
            <person name="Sullivan M."/>
            <person name="Renfro C.M."/>
            <person name="Kuo A."/>
            <person name="Pangilinan J."/>
            <person name="Lipzen A."/>
            <person name="Keymanesh K."/>
            <person name="Savage E."/>
            <person name="Barry K."/>
            <person name="Grigoriev I.V."/>
            <person name="Riekhof W.R."/>
            <person name="Harris S.S."/>
        </authorList>
    </citation>
    <scope>NUCLEOTIDE SEQUENCE</scope>
    <source>
        <strain evidence="9">JF 03-4F</strain>
    </source>
</reference>
<keyword evidence="6" id="KW-0408">Iron</keyword>
<comment type="cofactor">
    <cofactor evidence="1">
        <name>Fe(3+)</name>
        <dbReference type="ChEBI" id="CHEBI:29034"/>
    </cofactor>
</comment>
<evidence type="ECO:0000259" key="7">
    <source>
        <dbReference type="Pfam" id="PF00775"/>
    </source>
</evidence>
<keyword evidence="5" id="KW-0560">Oxidoreductase</keyword>
<sequence length="311" mass="34322">MTTNGVNGEKPNGQNLDAAKFTEAVVASMGEKTPERLREVITSLTRHLHAFILETNLTTKEFMAGLELMNWAGQMSDQRRNEGLLLSDVLGLESLVDSVTSHELGMDNAATTSSAILGPFWRSDTPVREFGSTMTFDTPPDAEVAYIHGVVTDAVTGEPLKNALVDVWQCSTNGLYEQQDPNQREFNLRGKFHTNDQGQYALYGIRPVPYPVPSDGPAGKLLQLLDRHPFRPAHIHYMTSKEGYATLVTQIFDRKTKYLDNDSVFATKTDLVVDFVPKKGDPNATLDLECNIALSPLRERATGGGNARYST</sequence>
<evidence type="ECO:0000256" key="5">
    <source>
        <dbReference type="ARBA" id="ARBA00023002"/>
    </source>
</evidence>
<dbReference type="GO" id="GO:0009712">
    <property type="term" value="P:catechol-containing compound metabolic process"/>
    <property type="evidence" value="ECO:0007669"/>
    <property type="project" value="InterPro"/>
</dbReference>
<dbReference type="PANTHER" id="PTHR33711:SF7">
    <property type="entry name" value="INTRADIOL RING-CLEAVAGE DIOXYGENASES DOMAIN-CONTAINING PROTEIN-RELATED"/>
    <property type="match status" value="1"/>
</dbReference>
<dbReference type="EMBL" id="MU404358">
    <property type="protein sequence ID" value="KAI1610137.1"/>
    <property type="molecule type" value="Genomic_DNA"/>
</dbReference>
<feature type="domain" description="Intradiol ring-cleavage dioxygenases" evidence="7">
    <location>
        <begin position="118"/>
        <end position="295"/>
    </location>
</feature>
<evidence type="ECO:0000259" key="8">
    <source>
        <dbReference type="Pfam" id="PF04444"/>
    </source>
</evidence>
<dbReference type="CDD" id="cd03461">
    <property type="entry name" value="1_2-HQD"/>
    <property type="match status" value="1"/>
</dbReference>
<evidence type="ECO:0000256" key="6">
    <source>
        <dbReference type="ARBA" id="ARBA00023004"/>
    </source>
</evidence>
<dbReference type="InterPro" id="IPR000627">
    <property type="entry name" value="Intradiol_dOase_C"/>
</dbReference>
<dbReference type="InterPro" id="IPR050770">
    <property type="entry name" value="Intradiol_RC_Dioxygenase"/>
</dbReference>
<dbReference type="InterPro" id="IPR007535">
    <property type="entry name" value="Catechol_dOase_N"/>
</dbReference>
<comment type="similarity">
    <text evidence="2">Belongs to the intradiol ring-cleavage dioxygenase family.</text>
</comment>
<evidence type="ECO:0000313" key="10">
    <source>
        <dbReference type="Proteomes" id="UP001203852"/>
    </source>
</evidence>
<name>A0AAN6DR82_9EURO</name>
<dbReference type="Proteomes" id="UP001203852">
    <property type="component" value="Unassembled WGS sequence"/>
</dbReference>
<dbReference type="InterPro" id="IPR039390">
    <property type="entry name" value="1_2-HQD/HQD"/>
</dbReference>
<evidence type="ECO:0000256" key="3">
    <source>
        <dbReference type="ARBA" id="ARBA00022723"/>
    </source>
</evidence>
<keyword evidence="10" id="KW-1185">Reference proteome</keyword>
<dbReference type="AlphaFoldDB" id="A0AAN6DR82"/>
<dbReference type="GO" id="GO:0008199">
    <property type="term" value="F:ferric iron binding"/>
    <property type="evidence" value="ECO:0007669"/>
    <property type="project" value="InterPro"/>
</dbReference>
<dbReference type="SUPFAM" id="SSF49482">
    <property type="entry name" value="Aromatic compound dioxygenase"/>
    <property type="match status" value="1"/>
</dbReference>
<evidence type="ECO:0000256" key="4">
    <source>
        <dbReference type="ARBA" id="ARBA00022964"/>
    </source>
</evidence>
<feature type="domain" description="Catechol dioxygenase N-terminal" evidence="8">
    <location>
        <begin position="35"/>
        <end position="102"/>
    </location>
</feature>
<evidence type="ECO:0000256" key="2">
    <source>
        <dbReference type="ARBA" id="ARBA00007825"/>
    </source>
</evidence>
<evidence type="ECO:0000313" key="9">
    <source>
        <dbReference type="EMBL" id="KAI1610137.1"/>
    </source>
</evidence>
<dbReference type="Gene3D" id="2.60.130.10">
    <property type="entry name" value="Aromatic compound dioxygenase"/>
    <property type="match status" value="1"/>
</dbReference>
<organism evidence="9 10">
    <name type="scientific">Exophiala viscosa</name>
    <dbReference type="NCBI Taxonomy" id="2486360"/>
    <lineage>
        <taxon>Eukaryota</taxon>
        <taxon>Fungi</taxon>
        <taxon>Dikarya</taxon>
        <taxon>Ascomycota</taxon>
        <taxon>Pezizomycotina</taxon>
        <taxon>Eurotiomycetes</taxon>
        <taxon>Chaetothyriomycetidae</taxon>
        <taxon>Chaetothyriales</taxon>
        <taxon>Herpotrichiellaceae</taxon>
        <taxon>Exophiala</taxon>
    </lineage>
</organism>
<accession>A0AAN6DR82</accession>
<dbReference type="GO" id="GO:0018576">
    <property type="term" value="F:catechol 1,2-dioxygenase activity"/>
    <property type="evidence" value="ECO:0007669"/>
    <property type="project" value="InterPro"/>
</dbReference>
<dbReference type="InterPro" id="IPR015889">
    <property type="entry name" value="Intradiol_dOase_core"/>
</dbReference>
<proteinExistence type="inferred from homology"/>
<dbReference type="PANTHER" id="PTHR33711">
    <property type="entry name" value="DIOXYGENASE, PUTATIVE (AFU_ORTHOLOGUE AFUA_2G02910)-RELATED"/>
    <property type="match status" value="1"/>
</dbReference>
<comment type="caution">
    <text evidence="9">The sequence shown here is derived from an EMBL/GenBank/DDBJ whole genome shotgun (WGS) entry which is preliminary data.</text>
</comment>
<evidence type="ECO:0000256" key="1">
    <source>
        <dbReference type="ARBA" id="ARBA00001965"/>
    </source>
</evidence>
<dbReference type="Pfam" id="PF00775">
    <property type="entry name" value="Dioxygenase_C"/>
    <property type="match status" value="1"/>
</dbReference>
<gene>
    <name evidence="9" type="ORF">EDD36DRAFT_316207</name>
</gene>
<protein>
    <submittedName>
        <fullName evidence="9">Catechol dioxygenase</fullName>
    </submittedName>
</protein>
<keyword evidence="4 9" id="KW-0223">Dioxygenase</keyword>
<dbReference type="Pfam" id="PF04444">
    <property type="entry name" value="Dioxygenase_N"/>
    <property type="match status" value="1"/>
</dbReference>